<dbReference type="SUPFAM" id="SSF56601">
    <property type="entry name" value="beta-lactamase/transpeptidase-like"/>
    <property type="match status" value="1"/>
</dbReference>
<dbReference type="InterPro" id="IPR012338">
    <property type="entry name" value="Beta-lactam/transpept-like"/>
</dbReference>
<name>A0A1B5L6K7_USTVR</name>
<dbReference type="PANTHER" id="PTHR43283">
    <property type="entry name" value="BETA-LACTAMASE-RELATED"/>
    <property type="match status" value="1"/>
</dbReference>
<dbReference type="Gene3D" id="3.40.710.10">
    <property type="entry name" value="DD-peptidase/beta-lactamase superfamily"/>
    <property type="match status" value="1"/>
</dbReference>
<dbReference type="Proteomes" id="UP000054053">
    <property type="component" value="Unassembled WGS sequence"/>
</dbReference>
<dbReference type="EMBL" id="BBTG02000060">
    <property type="protein sequence ID" value="GAO18859.1"/>
    <property type="molecule type" value="Genomic_DNA"/>
</dbReference>
<organism evidence="2 3">
    <name type="scientific">Ustilaginoidea virens</name>
    <name type="common">Rice false smut fungus</name>
    <name type="synonym">Villosiclava virens</name>
    <dbReference type="NCBI Taxonomy" id="1159556"/>
    <lineage>
        <taxon>Eukaryota</taxon>
        <taxon>Fungi</taxon>
        <taxon>Dikarya</taxon>
        <taxon>Ascomycota</taxon>
        <taxon>Pezizomycotina</taxon>
        <taxon>Sordariomycetes</taxon>
        <taxon>Hypocreomycetidae</taxon>
        <taxon>Hypocreales</taxon>
        <taxon>Clavicipitaceae</taxon>
        <taxon>Ustilaginoidea</taxon>
    </lineage>
</organism>
<dbReference type="AlphaFoldDB" id="A0A1B5L6K7"/>
<dbReference type="Pfam" id="PF00144">
    <property type="entry name" value="Beta-lactamase"/>
    <property type="match status" value="1"/>
</dbReference>
<dbReference type="PANTHER" id="PTHR43283:SF18">
    <property type="match status" value="1"/>
</dbReference>
<gene>
    <name evidence="2" type="ORF">UVI_02059440</name>
</gene>
<evidence type="ECO:0000259" key="1">
    <source>
        <dbReference type="Pfam" id="PF00144"/>
    </source>
</evidence>
<feature type="domain" description="Beta-lactamase-related" evidence="1">
    <location>
        <begin position="18"/>
        <end position="380"/>
    </location>
</feature>
<proteinExistence type="predicted"/>
<evidence type="ECO:0000313" key="2">
    <source>
        <dbReference type="EMBL" id="GAO18859.1"/>
    </source>
</evidence>
<sequence length="551" mass="62119">MENGEIKSRLEMRRPDAEEIMRAGRCLGAAIAVIHDGRLLHIECIGVRNVAQQVCRVRKGLFFARSKLPVNPFTVFPCAALTKTVIAAAVAQCVDEGNLSWDDRLEALLPGIFPRAPLFRQMTPVDCLAQRPRINHPQNWVATGSSDETNSLQQFETFRNSPIYRGVGYDISGMLLRQLRGIPCPAVLDSRIFQPLSMLRTTTQPGRNEEGRETNISQTYGALMARGQYVKVEPSVISGDFAGGPDASMYSCMSDMVRLYSRFLEDYAYQLQNNTTETPGSPLKQVPFMLLPRAAMSEAYAHRESSGLGWIRVQTPAPMGVGGLNPRIMHPRPMPDVATGHPTQYILYNQGSRSGNLAAVSLVPSTKGAIIVLTNTLGLNDVADWLGQMYLEAYLGVAKKNDYVRLARETAEKATQWNPQTMVNLLNNRRAGRAHRDLIDYTGQYQNDALTMKIYIFIDSRDNTTLRAEFRIHEATEEIYLLTHFRDDVFTFVYCRNHLIRRGRFTYEDAEFFKLAFGCNDTCSRICVIKWRHNGSLSEPEVFKRQSIRRG</sequence>
<accession>A0A1B5L6K7</accession>
<protein>
    <recommendedName>
        <fullName evidence="1">Beta-lactamase-related domain-containing protein</fullName>
    </recommendedName>
</protein>
<comment type="caution">
    <text evidence="2">The sequence shown here is derived from an EMBL/GenBank/DDBJ whole genome shotgun (WGS) entry which is preliminary data.</text>
</comment>
<dbReference type="InterPro" id="IPR050789">
    <property type="entry name" value="Diverse_Enzym_Activities"/>
</dbReference>
<evidence type="ECO:0000313" key="3">
    <source>
        <dbReference type="Proteomes" id="UP000054053"/>
    </source>
</evidence>
<dbReference type="InterPro" id="IPR001466">
    <property type="entry name" value="Beta-lactam-related"/>
</dbReference>
<reference evidence="3" key="1">
    <citation type="journal article" date="2016" name="Genome Announc.">
        <title>Genome sequence of Ustilaginoidea virens IPU010, a rice pathogenic fungus causing false smut.</title>
        <authorList>
            <person name="Kumagai T."/>
            <person name="Ishii T."/>
            <person name="Terai G."/>
            <person name="Umemura M."/>
            <person name="Machida M."/>
            <person name="Asai K."/>
        </authorList>
    </citation>
    <scope>NUCLEOTIDE SEQUENCE [LARGE SCALE GENOMIC DNA]</scope>
    <source>
        <strain evidence="3">IPU010</strain>
    </source>
</reference>